<accession>A0A9D4U1H2</accession>
<feature type="domain" description="Catalase core" evidence="9">
    <location>
        <begin position="114"/>
        <end position="498"/>
    </location>
</feature>
<keyword evidence="2" id="KW-0575">Peroxidase</keyword>
<evidence type="ECO:0000256" key="4">
    <source>
        <dbReference type="ARBA" id="ARBA00022723"/>
    </source>
</evidence>
<dbReference type="Gene3D" id="2.40.180.10">
    <property type="entry name" value="Catalase core domain"/>
    <property type="match status" value="1"/>
</dbReference>
<dbReference type="AlphaFoldDB" id="A0A9D4U1H2"/>
<dbReference type="FunFam" id="2.40.180.10:FF:000001">
    <property type="entry name" value="Catalase"/>
    <property type="match status" value="1"/>
</dbReference>
<proteinExistence type="inferred from homology"/>
<feature type="region of interest" description="Disordered" evidence="8">
    <location>
        <begin position="57"/>
        <end position="109"/>
    </location>
</feature>
<evidence type="ECO:0000256" key="8">
    <source>
        <dbReference type="SAM" id="MobiDB-lite"/>
    </source>
</evidence>
<dbReference type="CDD" id="cd08156">
    <property type="entry name" value="catalase_clade_3"/>
    <property type="match status" value="1"/>
</dbReference>
<dbReference type="Pfam" id="PF00199">
    <property type="entry name" value="Catalase"/>
    <property type="match status" value="1"/>
</dbReference>
<dbReference type="InterPro" id="IPR011614">
    <property type="entry name" value="Catalase_core"/>
</dbReference>
<evidence type="ECO:0000313" key="11">
    <source>
        <dbReference type="Proteomes" id="UP000886520"/>
    </source>
</evidence>
<keyword evidence="6" id="KW-0408">Iron</keyword>
<dbReference type="InterPro" id="IPR024708">
    <property type="entry name" value="Catalase_AS"/>
</dbReference>
<evidence type="ECO:0000256" key="7">
    <source>
        <dbReference type="ARBA" id="ARBA00023324"/>
    </source>
</evidence>
<dbReference type="GO" id="GO:0004096">
    <property type="term" value="F:catalase activity"/>
    <property type="evidence" value="ECO:0007669"/>
    <property type="project" value="UniProtKB-EC"/>
</dbReference>
<dbReference type="GO" id="GO:0042542">
    <property type="term" value="P:response to hydrogen peroxide"/>
    <property type="evidence" value="ECO:0007669"/>
    <property type="project" value="TreeGrafter"/>
</dbReference>
<keyword evidence="5" id="KW-0560">Oxidoreductase</keyword>
<dbReference type="GO" id="GO:0042744">
    <property type="term" value="P:hydrogen peroxide catabolic process"/>
    <property type="evidence" value="ECO:0007669"/>
    <property type="project" value="UniProtKB-KW"/>
</dbReference>
<dbReference type="GO" id="GO:0020037">
    <property type="term" value="F:heme binding"/>
    <property type="evidence" value="ECO:0007669"/>
    <property type="project" value="InterPro"/>
</dbReference>
<sequence>MHTSLSSTKLITISCIPSSPTSLSCRSSVWCGRQLVFPTTTHTPSPAAVPLLTAMASQQPNEQKQQWTTPPSQPEKAAHSNGGAASGTHAANGNGLADQEQAPRLGTHGKPLYTNLAGIPISDDNNSVTVGDVGALIFEDVHMFEKQAHFNRERVPERVVHAKGAGAHGYFEVTKDVSDLCKAKLFSEVGKRTPVFGRFSTVTGESGYPDTARDPRGFSLKFYTEDGNWDMVGNNTPVFFVRDALKFPDFIHSQKRNPQTHMKDPNAYWDFLSLVPESLHQVLITFSPRGVPDGFRHMNGYGSHTFKWINAEGQAHWVKFHFKSDQGIKNLTHEQAIKIAGINPDYAIEDLFQNIKNGNYPSWTFFVQVMPLEDALNYKWDPFDLTKVWPQKDYPLREVGNLVLNRNPTNYFAEVEQSSFSPAHMVPGIEPSPDRVLQARLFTYDDTARHRIGTNYLQIPINRCPFRVQTYTSDGPMNVTENGGSRPNYYPNSFEDLPHPDPATPDVTPYKHPEGMVGRYMPQKWKDQDDYDQPRMLWQLLSNDDQEQMVNNIAGHILGAQEFIVKRQLEIFSKCDEGLATHVEAAIKKKKENPEPYSMVA</sequence>
<dbReference type="InterPro" id="IPR020835">
    <property type="entry name" value="Catalase_sf"/>
</dbReference>
<dbReference type="GO" id="GO:0046872">
    <property type="term" value="F:metal ion binding"/>
    <property type="evidence" value="ECO:0007669"/>
    <property type="project" value="UniProtKB-KW"/>
</dbReference>
<reference evidence="10" key="1">
    <citation type="submission" date="2021-01" db="EMBL/GenBank/DDBJ databases">
        <title>Adiantum capillus-veneris genome.</title>
        <authorList>
            <person name="Fang Y."/>
            <person name="Liao Q."/>
        </authorList>
    </citation>
    <scope>NUCLEOTIDE SEQUENCE</scope>
    <source>
        <strain evidence="10">H3</strain>
        <tissue evidence="10">Leaf</tissue>
    </source>
</reference>
<evidence type="ECO:0000256" key="1">
    <source>
        <dbReference type="ARBA" id="ARBA00005329"/>
    </source>
</evidence>
<dbReference type="PANTHER" id="PTHR11465:SF9">
    <property type="entry name" value="CATALASE"/>
    <property type="match status" value="1"/>
</dbReference>
<dbReference type="InterPro" id="IPR010582">
    <property type="entry name" value="Catalase_immune_responsive"/>
</dbReference>
<dbReference type="Pfam" id="PF06628">
    <property type="entry name" value="Catalase-rel"/>
    <property type="match status" value="1"/>
</dbReference>
<dbReference type="PRINTS" id="PR00067">
    <property type="entry name" value="CATALASE"/>
</dbReference>
<evidence type="ECO:0000256" key="6">
    <source>
        <dbReference type="ARBA" id="ARBA00023004"/>
    </source>
</evidence>
<dbReference type="PROSITE" id="PS00438">
    <property type="entry name" value="CATALASE_2"/>
    <property type="match status" value="1"/>
</dbReference>
<evidence type="ECO:0000256" key="5">
    <source>
        <dbReference type="ARBA" id="ARBA00023002"/>
    </source>
</evidence>
<dbReference type="GO" id="GO:0005739">
    <property type="term" value="C:mitochondrion"/>
    <property type="evidence" value="ECO:0007669"/>
    <property type="project" value="TreeGrafter"/>
</dbReference>
<dbReference type="InterPro" id="IPR040333">
    <property type="entry name" value="Catalase_3"/>
</dbReference>
<name>A0A9D4U1H2_ADICA</name>
<evidence type="ECO:0000313" key="10">
    <source>
        <dbReference type="EMBL" id="KAI5059886.1"/>
    </source>
</evidence>
<dbReference type="PROSITE" id="PS51402">
    <property type="entry name" value="CATALASE_3"/>
    <property type="match status" value="1"/>
</dbReference>
<dbReference type="EMBL" id="JABFUD020000024">
    <property type="protein sequence ID" value="KAI5059886.1"/>
    <property type="molecule type" value="Genomic_DNA"/>
</dbReference>
<keyword evidence="11" id="KW-1185">Reference proteome</keyword>
<evidence type="ECO:0000256" key="2">
    <source>
        <dbReference type="ARBA" id="ARBA00022559"/>
    </source>
</evidence>
<dbReference type="InterPro" id="IPR018028">
    <property type="entry name" value="Catalase"/>
</dbReference>
<keyword evidence="7" id="KW-0376">Hydrogen peroxide</keyword>
<feature type="compositionally biased region" description="Polar residues" evidence="8">
    <location>
        <begin position="57"/>
        <end position="70"/>
    </location>
</feature>
<dbReference type="OrthoDB" id="6880011at2759"/>
<evidence type="ECO:0000256" key="3">
    <source>
        <dbReference type="ARBA" id="ARBA00022617"/>
    </source>
</evidence>
<protein>
    <recommendedName>
        <fullName evidence="9">Catalase core domain-containing protein</fullName>
    </recommendedName>
</protein>
<dbReference type="GO" id="GO:0005777">
    <property type="term" value="C:peroxisome"/>
    <property type="evidence" value="ECO:0007669"/>
    <property type="project" value="TreeGrafter"/>
</dbReference>
<dbReference type="SMART" id="SM01060">
    <property type="entry name" value="Catalase"/>
    <property type="match status" value="1"/>
</dbReference>
<dbReference type="SUPFAM" id="SSF56634">
    <property type="entry name" value="Heme-dependent catalase-like"/>
    <property type="match status" value="1"/>
</dbReference>
<dbReference type="PANTHER" id="PTHR11465">
    <property type="entry name" value="CATALASE"/>
    <property type="match status" value="1"/>
</dbReference>
<evidence type="ECO:0000259" key="9">
    <source>
        <dbReference type="SMART" id="SM01060"/>
    </source>
</evidence>
<comment type="similarity">
    <text evidence="1">Belongs to the catalase family.</text>
</comment>
<keyword evidence="3" id="KW-0349">Heme</keyword>
<gene>
    <name evidence="10" type="ORF">GOP47_0024306</name>
</gene>
<keyword evidence="4" id="KW-0479">Metal-binding</keyword>
<dbReference type="Proteomes" id="UP000886520">
    <property type="component" value="Chromosome 24"/>
</dbReference>
<organism evidence="10 11">
    <name type="scientific">Adiantum capillus-veneris</name>
    <name type="common">Maidenhair fern</name>
    <dbReference type="NCBI Taxonomy" id="13818"/>
    <lineage>
        <taxon>Eukaryota</taxon>
        <taxon>Viridiplantae</taxon>
        <taxon>Streptophyta</taxon>
        <taxon>Embryophyta</taxon>
        <taxon>Tracheophyta</taxon>
        <taxon>Polypodiopsida</taxon>
        <taxon>Polypodiidae</taxon>
        <taxon>Polypodiales</taxon>
        <taxon>Pteridineae</taxon>
        <taxon>Pteridaceae</taxon>
        <taxon>Vittarioideae</taxon>
        <taxon>Adiantum</taxon>
    </lineage>
</organism>
<comment type="caution">
    <text evidence="10">The sequence shown here is derived from an EMBL/GenBank/DDBJ whole genome shotgun (WGS) entry which is preliminary data.</text>
</comment>